<dbReference type="AlphaFoldDB" id="A0A6N9HZP8"/>
<organism evidence="2 3">
    <name type="scientific">Furfurilactobacillus milii</name>
    <dbReference type="NCBI Taxonomy" id="2888272"/>
    <lineage>
        <taxon>Bacteria</taxon>
        <taxon>Bacillati</taxon>
        <taxon>Bacillota</taxon>
        <taxon>Bacilli</taxon>
        <taxon>Lactobacillales</taxon>
        <taxon>Lactobacillaceae</taxon>
        <taxon>Furfurilactobacillus</taxon>
    </lineage>
</organism>
<evidence type="ECO:0000313" key="2">
    <source>
        <dbReference type="EMBL" id="MYV16048.1"/>
    </source>
</evidence>
<dbReference type="Proteomes" id="UP000449209">
    <property type="component" value="Unassembled WGS sequence"/>
</dbReference>
<gene>
    <name evidence="2" type="ORF">GB993_00695</name>
</gene>
<evidence type="ECO:0000256" key="1">
    <source>
        <dbReference type="SAM" id="SignalP"/>
    </source>
</evidence>
<feature type="chain" id="PRO_5026861592" evidence="1">
    <location>
        <begin position="28"/>
        <end position="59"/>
    </location>
</feature>
<reference evidence="2 3" key="1">
    <citation type="journal article" date="2019" name="Appl. Environ. Microbiol.">
        <title>Genetic determinants of hydroxycinnamic acid metabolism in heterofermentative lactobacilli.</title>
        <authorList>
            <person name="Gaur G."/>
            <person name="Oh J.H."/>
            <person name="Filannino P."/>
            <person name="Gobbetti M."/>
            <person name="van Pijkeren J.P."/>
            <person name="Ganzle M.G."/>
        </authorList>
    </citation>
    <scope>NUCLEOTIDE SEQUENCE [LARGE SCALE GENOMIC DNA]</scope>
    <source>
        <strain evidence="2 3">C5</strain>
    </source>
</reference>
<comment type="caution">
    <text evidence="2">The sequence shown here is derived from an EMBL/GenBank/DDBJ whole genome shotgun (WGS) entry which is preliminary data.</text>
</comment>
<keyword evidence="1" id="KW-0732">Signal</keyword>
<name>A0A6N9HZP8_9LACO</name>
<accession>A0A6N9HZP8</accession>
<feature type="signal peptide" evidence="1">
    <location>
        <begin position="1"/>
        <end position="27"/>
    </location>
</feature>
<protein>
    <submittedName>
        <fullName evidence="2">Uncharacterized protein</fullName>
    </submittedName>
</protein>
<dbReference type="EMBL" id="WEZQ01000001">
    <property type="protein sequence ID" value="MYV16048.1"/>
    <property type="molecule type" value="Genomic_DNA"/>
</dbReference>
<dbReference type="RefSeq" id="WP_161002661.1">
    <property type="nucleotide sequence ID" value="NZ_WEZQ01000001.1"/>
</dbReference>
<proteinExistence type="predicted"/>
<evidence type="ECO:0000313" key="3">
    <source>
        <dbReference type="Proteomes" id="UP000449209"/>
    </source>
</evidence>
<sequence length="59" mass="6358">MKKFNKLMVVMTVALGVGLAGTVSANAEVTKNENSNQTTAQVSHANRPINLEFVSMPMH</sequence>